<accession>A0A7X3D284</accession>
<gene>
    <name evidence="1" type="ORF">D9O36_13455</name>
</gene>
<name>A0A7X3D284_9FLAO</name>
<dbReference type="EMBL" id="RCNR01000026">
    <property type="protein sequence ID" value="MUH36856.1"/>
    <property type="molecule type" value="Genomic_DNA"/>
</dbReference>
<evidence type="ECO:0000313" key="1">
    <source>
        <dbReference type="EMBL" id="MUH36856.1"/>
    </source>
</evidence>
<dbReference type="OrthoDB" id="1450039at2"/>
<dbReference type="RefSeq" id="WP_155600291.1">
    <property type="nucleotide sequence ID" value="NZ_RCNR01000026.1"/>
</dbReference>
<protein>
    <submittedName>
        <fullName evidence="1">Uncharacterized protein</fullName>
    </submittedName>
</protein>
<proteinExistence type="predicted"/>
<dbReference type="Proteomes" id="UP000540519">
    <property type="component" value="Unassembled WGS sequence"/>
</dbReference>
<dbReference type="AlphaFoldDB" id="A0A7X3D284"/>
<evidence type="ECO:0000313" key="2">
    <source>
        <dbReference type="Proteomes" id="UP000540519"/>
    </source>
</evidence>
<keyword evidence="2" id="KW-1185">Reference proteome</keyword>
<comment type="caution">
    <text evidence="1">The sequence shown here is derived from an EMBL/GenBank/DDBJ whole genome shotgun (WGS) entry which is preliminary data.</text>
</comment>
<sequence>MASNFTQSSNKVQKPTFGQPTDKLLEKLYQLKHRFQTSYYGNSDGRKYEKARNFNIRLSNILFEANQMAEKLDLVPKRGYLTIHSEIQQLEKELNELI</sequence>
<organism evidence="1 2">
    <name type="scientific">Zobellia amurskyensis</name>
    <dbReference type="NCBI Taxonomy" id="248905"/>
    <lineage>
        <taxon>Bacteria</taxon>
        <taxon>Pseudomonadati</taxon>
        <taxon>Bacteroidota</taxon>
        <taxon>Flavobacteriia</taxon>
        <taxon>Flavobacteriales</taxon>
        <taxon>Flavobacteriaceae</taxon>
        <taxon>Zobellia</taxon>
    </lineage>
</organism>
<reference evidence="1 2" key="1">
    <citation type="journal article" date="2019" name="Mar. Drugs">
        <title>Comparative Genomics and CAZyme Genome Repertoires of Marine Zobellia amurskyensis KMM 3526(T) and Zobellia laminariae KMM 3676(T).</title>
        <authorList>
            <person name="Chernysheva N."/>
            <person name="Bystritskaya E."/>
            <person name="Stenkova A."/>
            <person name="Golovkin I."/>
            <person name="Nedashkovskaya O."/>
            <person name="Isaeva M."/>
        </authorList>
    </citation>
    <scope>NUCLEOTIDE SEQUENCE [LARGE SCALE GENOMIC DNA]</scope>
    <source>
        <strain evidence="1 2">KMM 3526</strain>
    </source>
</reference>